<dbReference type="InterPro" id="IPR008286">
    <property type="entry name" value="Prn/Lys/Arg_de-COase_C"/>
</dbReference>
<evidence type="ECO:0000256" key="5">
    <source>
        <dbReference type="ARBA" id="ARBA00023239"/>
    </source>
</evidence>
<feature type="compositionally biased region" description="Basic and acidic residues" evidence="6">
    <location>
        <begin position="401"/>
        <end position="421"/>
    </location>
</feature>
<dbReference type="AlphaFoldDB" id="A0A9D2R2J1"/>
<keyword evidence="5" id="KW-0456">Lyase</keyword>
<comment type="cofactor">
    <cofactor evidence="1">
        <name>pyridoxal 5'-phosphate</name>
        <dbReference type="ChEBI" id="CHEBI:597326"/>
    </cofactor>
</comment>
<reference evidence="9" key="1">
    <citation type="journal article" date="2021" name="PeerJ">
        <title>Extensive microbial diversity within the chicken gut microbiome revealed by metagenomics and culture.</title>
        <authorList>
            <person name="Gilroy R."/>
            <person name="Ravi A."/>
            <person name="Getino M."/>
            <person name="Pursley I."/>
            <person name="Horton D.L."/>
            <person name="Alikhan N.F."/>
            <person name="Baker D."/>
            <person name="Gharbi K."/>
            <person name="Hall N."/>
            <person name="Watson M."/>
            <person name="Adriaenssens E.M."/>
            <person name="Foster-Nyarko E."/>
            <person name="Jarju S."/>
            <person name="Secka A."/>
            <person name="Antonio M."/>
            <person name="Oren A."/>
            <person name="Chaudhuri R.R."/>
            <person name="La Ragione R."/>
            <person name="Hildebrand F."/>
            <person name="Pallen M.J."/>
        </authorList>
    </citation>
    <scope>NUCLEOTIDE SEQUENCE</scope>
    <source>
        <strain evidence="9">ChiGjej3B3-11674</strain>
    </source>
</reference>
<dbReference type="EMBL" id="DWUV01000124">
    <property type="protein sequence ID" value="HJD34219.1"/>
    <property type="molecule type" value="Genomic_DNA"/>
</dbReference>
<evidence type="ECO:0000259" key="8">
    <source>
        <dbReference type="Pfam" id="PF03711"/>
    </source>
</evidence>
<evidence type="ECO:0000256" key="2">
    <source>
        <dbReference type="ARBA" id="ARBA00010671"/>
    </source>
</evidence>
<keyword evidence="4" id="KW-0663">Pyridoxal phosphate</keyword>
<dbReference type="InterPro" id="IPR036633">
    <property type="entry name" value="Prn/Lys/Arg_de-COase_C_sf"/>
</dbReference>
<proteinExistence type="inferred from homology"/>
<protein>
    <submittedName>
        <fullName evidence="9">Amino acid decarboxylase</fullName>
    </submittedName>
</protein>
<evidence type="ECO:0000256" key="4">
    <source>
        <dbReference type="ARBA" id="ARBA00022898"/>
    </source>
</evidence>
<evidence type="ECO:0000256" key="3">
    <source>
        <dbReference type="ARBA" id="ARBA00022793"/>
    </source>
</evidence>
<dbReference type="SUPFAM" id="SSF55904">
    <property type="entry name" value="Ornithine decarboxylase C-terminal domain"/>
    <property type="match status" value="1"/>
</dbReference>
<accession>A0A9D2R2J1</accession>
<name>A0A9D2R2J1_9FIRM</name>
<feature type="domain" description="Orn/Lys/Arg decarboxylase C-terminal" evidence="8">
    <location>
        <begin position="436"/>
        <end position="476"/>
    </location>
</feature>
<evidence type="ECO:0000313" key="9">
    <source>
        <dbReference type="EMBL" id="HJD34219.1"/>
    </source>
</evidence>
<dbReference type="GO" id="GO:0016831">
    <property type="term" value="F:carboxy-lyase activity"/>
    <property type="evidence" value="ECO:0007669"/>
    <property type="project" value="UniProtKB-KW"/>
</dbReference>
<feature type="region of interest" description="Disordered" evidence="6">
    <location>
        <begin position="395"/>
        <end position="429"/>
    </location>
</feature>
<comment type="caution">
    <text evidence="9">The sequence shown here is derived from an EMBL/GenBank/DDBJ whole genome shotgun (WGS) entry which is preliminary data.</text>
</comment>
<dbReference type="InterPro" id="IPR015421">
    <property type="entry name" value="PyrdxlP-dep_Trfase_major"/>
</dbReference>
<comment type="similarity">
    <text evidence="2">Belongs to the Orn/Lys/Arg decarboxylase class-I family.</text>
</comment>
<dbReference type="InterPro" id="IPR052357">
    <property type="entry name" value="Orn_Lys_Arg_decarboxylase-I"/>
</dbReference>
<evidence type="ECO:0000259" key="7">
    <source>
        <dbReference type="Pfam" id="PF01276"/>
    </source>
</evidence>
<gene>
    <name evidence="9" type="ORF">H9911_06750</name>
</gene>
<keyword evidence="3" id="KW-0210">Decarboxylase</keyword>
<reference evidence="9" key="2">
    <citation type="submission" date="2021-04" db="EMBL/GenBank/DDBJ databases">
        <authorList>
            <person name="Gilroy R."/>
        </authorList>
    </citation>
    <scope>NUCLEOTIDE SEQUENCE</scope>
    <source>
        <strain evidence="9">ChiGjej3B3-11674</strain>
    </source>
</reference>
<feature type="domain" description="Orn/Lys/Arg decarboxylases family 1 pyridoxal-P attachment site" evidence="7">
    <location>
        <begin position="4"/>
        <end position="325"/>
    </location>
</feature>
<dbReference type="Pfam" id="PF01276">
    <property type="entry name" value="OKR_DC_1"/>
    <property type="match status" value="1"/>
</dbReference>
<dbReference type="Proteomes" id="UP000823897">
    <property type="component" value="Unassembled WGS sequence"/>
</dbReference>
<dbReference type="Pfam" id="PF03711">
    <property type="entry name" value="OKR_DC_1_C"/>
    <property type="match status" value="1"/>
</dbReference>
<dbReference type="Gene3D" id="3.90.105.10">
    <property type="entry name" value="Molybdopterin biosynthesis moea protein, domain 2"/>
    <property type="match status" value="1"/>
</dbReference>
<dbReference type="SUPFAM" id="SSF53383">
    <property type="entry name" value="PLP-dependent transferases"/>
    <property type="match status" value="1"/>
</dbReference>
<dbReference type="PANTHER" id="PTHR43277">
    <property type="entry name" value="ARGININE DECARBOXYLASE"/>
    <property type="match status" value="1"/>
</dbReference>
<dbReference type="InterPro" id="IPR015424">
    <property type="entry name" value="PyrdxlP-dep_Trfase"/>
</dbReference>
<evidence type="ECO:0000256" key="1">
    <source>
        <dbReference type="ARBA" id="ARBA00001933"/>
    </source>
</evidence>
<dbReference type="Gene3D" id="3.40.640.10">
    <property type="entry name" value="Type I PLP-dependent aspartate aminotransferase-like (Major domain)"/>
    <property type="match status" value="1"/>
</dbReference>
<dbReference type="PANTHER" id="PTHR43277:SF4">
    <property type="entry name" value="ARGININE DECARBOXYLASE"/>
    <property type="match status" value="1"/>
</dbReference>
<dbReference type="InterPro" id="IPR000310">
    <property type="entry name" value="Orn/Lys/Arg_deCO2ase_major_dom"/>
</dbReference>
<evidence type="ECO:0000313" key="10">
    <source>
        <dbReference type="Proteomes" id="UP000823897"/>
    </source>
</evidence>
<sequence>MEFIYKKLKDYSASDFYGFHMPGHKRSARLTGADLPYGIDITEIEGFDDLHHAEGLLKRAQERAASVYRAEETHYLINGSTVGLLSAVLGSTRRGERILMARNCHKSVYNAVLLNELKPVYVYPRLLDGMELNDEVTPREVGRLLDQNPDIRVTVITSPTYDGVVSDIKGIADAVHRRGGILILDEAHGAHFGFHPMFPENGNMQGADIVIHSLHKTLPALTQTALLHMNGGRADRERVRMYLHMLQSSSPSYVLMAGIDECIRMLEERAGEVFGQYAELLEVARERLEGLNRLKLVETERYDRSKIVVSTAECFEKKENKKFTGKCLYDLLNEKYFLQMEMAAASYIIAMTSPADTKEGLGRLVSALYEIDGELAGHDSKEGFYPGPGHDSCLRRGRAAHKGEKDGEDGENGKSGEKEPAINEQVYPPGQAADLENRECISLGECGGRVALEYAYIYPPGIPLTVPGERVSAGTAERLRQYSSAGLHVEGTKTRGKIEVLTDG</sequence>
<organism evidence="9 10">
    <name type="scientific">Candidatus Mediterraneibacter tabaqchaliae</name>
    <dbReference type="NCBI Taxonomy" id="2838689"/>
    <lineage>
        <taxon>Bacteria</taxon>
        <taxon>Bacillati</taxon>
        <taxon>Bacillota</taxon>
        <taxon>Clostridia</taxon>
        <taxon>Lachnospirales</taxon>
        <taxon>Lachnospiraceae</taxon>
        <taxon>Mediterraneibacter</taxon>
    </lineage>
</organism>
<evidence type="ECO:0000256" key="6">
    <source>
        <dbReference type="SAM" id="MobiDB-lite"/>
    </source>
</evidence>